<dbReference type="InterPro" id="IPR036397">
    <property type="entry name" value="RNaseH_sf"/>
</dbReference>
<dbReference type="EMBL" id="CP133616">
    <property type="protein sequence ID" value="WMV30135.1"/>
    <property type="molecule type" value="Genomic_DNA"/>
</dbReference>
<protein>
    <submittedName>
        <fullName evidence="1">Uncharacterized protein</fullName>
    </submittedName>
</protein>
<keyword evidence="2" id="KW-1185">Reference proteome</keyword>
<dbReference type="SUPFAM" id="SSF53098">
    <property type="entry name" value="Ribonuclease H-like"/>
    <property type="match status" value="1"/>
</dbReference>
<evidence type="ECO:0000313" key="1">
    <source>
        <dbReference type="EMBL" id="WMV30135.1"/>
    </source>
</evidence>
<evidence type="ECO:0000313" key="2">
    <source>
        <dbReference type="Proteomes" id="UP001234989"/>
    </source>
</evidence>
<dbReference type="Proteomes" id="UP001234989">
    <property type="component" value="Chromosome 5"/>
</dbReference>
<reference evidence="1" key="1">
    <citation type="submission" date="2023-08" db="EMBL/GenBank/DDBJ databases">
        <title>A de novo genome assembly of Solanum verrucosum Schlechtendal, a Mexican diploid species geographically isolated from the other diploid A-genome species in potato relatives.</title>
        <authorList>
            <person name="Hosaka K."/>
        </authorList>
    </citation>
    <scope>NUCLEOTIDE SEQUENCE</scope>
    <source>
        <tissue evidence="1">Young leaves</tissue>
    </source>
</reference>
<dbReference type="AlphaFoldDB" id="A0AAF0QZW9"/>
<dbReference type="InterPro" id="IPR012337">
    <property type="entry name" value="RNaseH-like_sf"/>
</dbReference>
<sequence length="138" mass="15595">MEVGKNCNRFCGWSSKDIGKFDSTWVIVDKLTKFSHFIPVKAELDFGGHWDQFLPLAEFSYNNNYHSSIDMTPFEALYGRICRSLIGWFDAFEEEGVCRAEGQRLGVYGGRSSVTEGFTHEGFVKSSKMLMGKRIGVG</sequence>
<organism evidence="1 2">
    <name type="scientific">Solanum verrucosum</name>
    <dbReference type="NCBI Taxonomy" id="315347"/>
    <lineage>
        <taxon>Eukaryota</taxon>
        <taxon>Viridiplantae</taxon>
        <taxon>Streptophyta</taxon>
        <taxon>Embryophyta</taxon>
        <taxon>Tracheophyta</taxon>
        <taxon>Spermatophyta</taxon>
        <taxon>Magnoliopsida</taxon>
        <taxon>eudicotyledons</taxon>
        <taxon>Gunneridae</taxon>
        <taxon>Pentapetalae</taxon>
        <taxon>asterids</taxon>
        <taxon>lamiids</taxon>
        <taxon>Solanales</taxon>
        <taxon>Solanaceae</taxon>
        <taxon>Solanoideae</taxon>
        <taxon>Solaneae</taxon>
        <taxon>Solanum</taxon>
    </lineage>
</organism>
<proteinExistence type="predicted"/>
<name>A0AAF0QZW9_SOLVR</name>
<gene>
    <name evidence="1" type="ORF">MTR67_023520</name>
</gene>
<dbReference type="Gene3D" id="3.30.420.10">
    <property type="entry name" value="Ribonuclease H-like superfamily/Ribonuclease H"/>
    <property type="match status" value="1"/>
</dbReference>
<dbReference type="PANTHER" id="PTHR45835">
    <property type="entry name" value="YALI0A06105P"/>
    <property type="match status" value="1"/>
</dbReference>
<dbReference type="PANTHER" id="PTHR45835:SF99">
    <property type="entry name" value="CHROMO DOMAIN-CONTAINING PROTEIN-RELATED"/>
    <property type="match status" value="1"/>
</dbReference>
<accession>A0AAF0QZW9</accession>
<dbReference type="GO" id="GO:0003676">
    <property type="term" value="F:nucleic acid binding"/>
    <property type="evidence" value="ECO:0007669"/>
    <property type="project" value="InterPro"/>
</dbReference>